<dbReference type="RefSeq" id="WP_151177795.1">
    <property type="nucleotide sequence ID" value="NZ_CP042906.1"/>
</dbReference>
<sequence length="399" mass="41425">MPSPSLLQPGSEGTPSPGRAILSGLCASLVGIGLARFAYTPLVPVLIDQGWLSPAQAGYLGAGNFTGYLIGAMIASPAAERFGAVLPLRAMMLLAVAAFFACAAPLSFSWLFLWRLAAGISGGVLMVLAAPAVLPHLPEHRRGLGAGAIFTGVGLGIALSGTLLPLLLQAGLVATWCGLGVLSLILTGVAWFGWPRQQRQPDKRPPVDAPRPDRVAVVILIVYGLGAVGLVPHMIFLVDFVARGLGRGLHEGAFDWVLLGVGALVGPIGAGFLADRIGFRGAMRFALLVQGAIVAGTTVLANPIMVALSSFVMGAFIPGIVPLVLGRLRELHAGDPRRQQRAWARATVSFALMQAAAGYGFSWLYSVSLDYRLLFGGAAAALLLGFALDIGLARSPASR</sequence>
<evidence type="ECO:0000256" key="4">
    <source>
        <dbReference type="SAM" id="Phobius"/>
    </source>
</evidence>
<feature type="transmembrane region" description="Helical" evidence="4">
    <location>
        <begin position="371"/>
        <end position="393"/>
    </location>
</feature>
<keyword evidence="1 4" id="KW-0812">Transmembrane</keyword>
<name>A0A5J6MJB7_9PROT</name>
<evidence type="ECO:0000256" key="2">
    <source>
        <dbReference type="ARBA" id="ARBA00022989"/>
    </source>
</evidence>
<dbReference type="Gene3D" id="1.20.1250.20">
    <property type="entry name" value="MFS general substrate transporter like domains"/>
    <property type="match status" value="2"/>
</dbReference>
<dbReference type="KEGG" id="htq:FRZ44_28440"/>
<evidence type="ECO:0000313" key="6">
    <source>
        <dbReference type="EMBL" id="QEX17544.1"/>
    </source>
</evidence>
<dbReference type="Pfam" id="PF06779">
    <property type="entry name" value="MFS_4"/>
    <property type="match status" value="1"/>
</dbReference>
<evidence type="ECO:0000313" key="7">
    <source>
        <dbReference type="Proteomes" id="UP000326202"/>
    </source>
</evidence>
<dbReference type="OrthoDB" id="9797953at2"/>
<evidence type="ECO:0000259" key="5">
    <source>
        <dbReference type="PROSITE" id="PS50850"/>
    </source>
</evidence>
<dbReference type="InterPro" id="IPR020846">
    <property type="entry name" value="MFS_dom"/>
</dbReference>
<dbReference type="SUPFAM" id="SSF103473">
    <property type="entry name" value="MFS general substrate transporter"/>
    <property type="match status" value="1"/>
</dbReference>
<dbReference type="EMBL" id="CP042906">
    <property type="protein sequence ID" value="QEX17544.1"/>
    <property type="molecule type" value="Genomic_DNA"/>
</dbReference>
<keyword evidence="3 4" id="KW-0472">Membrane</keyword>
<keyword evidence="2 4" id="KW-1133">Transmembrane helix</keyword>
<feature type="domain" description="Major facilitator superfamily (MFS) profile" evidence="5">
    <location>
        <begin position="19"/>
        <end position="397"/>
    </location>
</feature>
<evidence type="ECO:0000256" key="1">
    <source>
        <dbReference type="ARBA" id="ARBA00022692"/>
    </source>
</evidence>
<feature type="transmembrane region" description="Helical" evidence="4">
    <location>
        <begin position="215"/>
        <end position="236"/>
    </location>
</feature>
<feature type="transmembrane region" description="Helical" evidence="4">
    <location>
        <begin position="146"/>
        <end position="167"/>
    </location>
</feature>
<accession>A0A5J6MJB7</accession>
<evidence type="ECO:0000256" key="3">
    <source>
        <dbReference type="ARBA" id="ARBA00023136"/>
    </source>
</evidence>
<feature type="transmembrane region" description="Helical" evidence="4">
    <location>
        <begin position="112"/>
        <end position="134"/>
    </location>
</feature>
<organism evidence="6 7">
    <name type="scientific">Hypericibacter terrae</name>
    <dbReference type="NCBI Taxonomy" id="2602015"/>
    <lineage>
        <taxon>Bacteria</taxon>
        <taxon>Pseudomonadati</taxon>
        <taxon>Pseudomonadota</taxon>
        <taxon>Alphaproteobacteria</taxon>
        <taxon>Rhodospirillales</taxon>
        <taxon>Dongiaceae</taxon>
        <taxon>Hypericibacter</taxon>
    </lineage>
</organism>
<reference evidence="6 7" key="1">
    <citation type="submission" date="2019-08" db="EMBL/GenBank/DDBJ databases">
        <title>Hyperibacter terrae gen. nov., sp. nov. and Hyperibacter viscosus sp. nov., two new members in the family Rhodospirillaceae isolated from the rhizosphere of Hypericum perforatum.</title>
        <authorList>
            <person name="Noviana Z."/>
        </authorList>
    </citation>
    <scope>NUCLEOTIDE SEQUENCE [LARGE SCALE GENOMIC DNA]</scope>
    <source>
        <strain evidence="6 7">R5913</strain>
    </source>
</reference>
<feature type="transmembrane region" description="Helical" evidence="4">
    <location>
        <begin position="281"/>
        <end position="300"/>
    </location>
</feature>
<feature type="transmembrane region" description="Helical" evidence="4">
    <location>
        <begin position="256"/>
        <end position="274"/>
    </location>
</feature>
<dbReference type="InterPro" id="IPR036259">
    <property type="entry name" value="MFS_trans_sf"/>
</dbReference>
<dbReference type="Proteomes" id="UP000326202">
    <property type="component" value="Chromosome"/>
</dbReference>
<feature type="transmembrane region" description="Helical" evidence="4">
    <location>
        <begin position="306"/>
        <end position="325"/>
    </location>
</feature>
<dbReference type="InterPro" id="IPR010645">
    <property type="entry name" value="MFS_4"/>
</dbReference>
<keyword evidence="7" id="KW-1185">Reference proteome</keyword>
<protein>
    <submittedName>
        <fullName evidence="6">MFS transporter</fullName>
    </submittedName>
</protein>
<dbReference type="PANTHER" id="PTHR23537">
    <property type="match status" value="1"/>
</dbReference>
<dbReference type="AlphaFoldDB" id="A0A5J6MJB7"/>
<proteinExistence type="predicted"/>
<feature type="transmembrane region" description="Helical" evidence="4">
    <location>
        <begin position="173"/>
        <end position="194"/>
    </location>
</feature>
<gene>
    <name evidence="6" type="ORF">FRZ44_28440</name>
</gene>
<dbReference type="GO" id="GO:0022857">
    <property type="term" value="F:transmembrane transporter activity"/>
    <property type="evidence" value="ECO:0007669"/>
    <property type="project" value="InterPro"/>
</dbReference>
<feature type="transmembrane region" description="Helical" evidence="4">
    <location>
        <begin position="59"/>
        <end position="79"/>
    </location>
</feature>
<dbReference type="PANTHER" id="PTHR23537:SF1">
    <property type="entry name" value="SUGAR TRANSPORTER"/>
    <property type="match status" value="1"/>
</dbReference>
<feature type="transmembrane region" description="Helical" evidence="4">
    <location>
        <begin position="20"/>
        <end position="39"/>
    </location>
</feature>
<dbReference type="PROSITE" id="PS50850">
    <property type="entry name" value="MFS"/>
    <property type="match status" value="1"/>
</dbReference>
<feature type="transmembrane region" description="Helical" evidence="4">
    <location>
        <begin position="86"/>
        <end position="106"/>
    </location>
</feature>
<feature type="transmembrane region" description="Helical" evidence="4">
    <location>
        <begin position="346"/>
        <end position="365"/>
    </location>
</feature>
<dbReference type="GO" id="GO:0005886">
    <property type="term" value="C:plasma membrane"/>
    <property type="evidence" value="ECO:0007669"/>
    <property type="project" value="TreeGrafter"/>
</dbReference>